<evidence type="ECO:0000313" key="11">
    <source>
        <dbReference type="Proteomes" id="UP000028481"/>
    </source>
</evidence>
<dbReference type="InterPro" id="IPR000534">
    <property type="entry name" value="Semialdehyde_DH_NAD-bd"/>
</dbReference>
<dbReference type="KEGG" id="tcm:HL41_05620"/>
<dbReference type="Proteomes" id="UP000028481">
    <property type="component" value="Chromosome"/>
</dbReference>
<dbReference type="Gene3D" id="3.30.360.10">
    <property type="entry name" value="Dihydrodipicolinate Reductase, domain 2"/>
    <property type="match status" value="1"/>
</dbReference>
<keyword evidence="5 7" id="KW-0560">Oxidoreductase</keyword>
<keyword evidence="4 7" id="KW-0521">NADP</keyword>
<comment type="subcellular location">
    <subcellularLocation>
        <location evidence="7">Cytoplasm</location>
    </subcellularLocation>
</comment>
<evidence type="ECO:0000259" key="9">
    <source>
        <dbReference type="SMART" id="SM00859"/>
    </source>
</evidence>
<dbReference type="UniPathway" id="UPA00068">
    <property type="reaction ID" value="UER00108"/>
</dbReference>
<dbReference type="EMBL" id="CP008796">
    <property type="protein sequence ID" value="AIH04267.1"/>
    <property type="molecule type" value="Genomic_DNA"/>
</dbReference>
<dbReference type="GO" id="GO:0003942">
    <property type="term" value="F:N-acetyl-gamma-glutamyl-phosphate reductase activity"/>
    <property type="evidence" value="ECO:0007669"/>
    <property type="project" value="UniProtKB-UniRule"/>
</dbReference>
<dbReference type="InterPro" id="IPR000706">
    <property type="entry name" value="AGPR_type-1"/>
</dbReference>
<gene>
    <name evidence="7 10" type="primary">argC</name>
    <name evidence="10" type="ORF">HL41_05620</name>
</gene>
<dbReference type="GO" id="GO:0051287">
    <property type="term" value="F:NAD binding"/>
    <property type="evidence" value="ECO:0007669"/>
    <property type="project" value="InterPro"/>
</dbReference>
<dbReference type="RefSeq" id="WP_038062859.1">
    <property type="nucleotide sequence ID" value="NZ_CP008796.1"/>
</dbReference>
<dbReference type="Gene3D" id="3.40.50.720">
    <property type="entry name" value="NAD(P)-binding Rossmann-like Domain"/>
    <property type="match status" value="1"/>
</dbReference>
<evidence type="ECO:0000256" key="1">
    <source>
        <dbReference type="ARBA" id="ARBA00004862"/>
    </source>
</evidence>
<evidence type="ECO:0000256" key="3">
    <source>
        <dbReference type="ARBA" id="ARBA00022605"/>
    </source>
</evidence>
<dbReference type="SUPFAM" id="SSF51735">
    <property type="entry name" value="NAD(P)-binding Rossmann-fold domains"/>
    <property type="match status" value="1"/>
</dbReference>
<dbReference type="GO" id="GO:0005737">
    <property type="term" value="C:cytoplasm"/>
    <property type="evidence" value="ECO:0007669"/>
    <property type="project" value="UniProtKB-SubCell"/>
</dbReference>
<keyword evidence="3 7" id="KW-0028">Amino-acid biosynthesis</keyword>
<name>A0A075WZX7_9BACT</name>
<evidence type="ECO:0000256" key="2">
    <source>
        <dbReference type="ARBA" id="ARBA00022571"/>
    </source>
</evidence>
<dbReference type="Pfam" id="PF01118">
    <property type="entry name" value="Semialdhyde_dh"/>
    <property type="match status" value="1"/>
</dbReference>
<dbReference type="CDD" id="cd17895">
    <property type="entry name" value="AGPR_1_N"/>
    <property type="match status" value="1"/>
</dbReference>
<dbReference type="Pfam" id="PF22698">
    <property type="entry name" value="Semialdhyde_dhC_1"/>
    <property type="match status" value="1"/>
</dbReference>
<dbReference type="PANTHER" id="PTHR32338">
    <property type="entry name" value="N-ACETYL-GAMMA-GLUTAMYL-PHOSPHATE REDUCTASE, CHLOROPLASTIC-RELATED-RELATED"/>
    <property type="match status" value="1"/>
</dbReference>
<dbReference type="STRING" id="289377.HL41_05620"/>
<dbReference type="FunFam" id="3.30.360.10:FF:000014">
    <property type="entry name" value="N-acetyl-gamma-glutamyl-phosphate reductase"/>
    <property type="match status" value="1"/>
</dbReference>
<comment type="catalytic activity">
    <reaction evidence="6 7">
        <text>N-acetyl-L-glutamate 5-semialdehyde + phosphate + NADP(+) = N-acetyl-L-glutamyl 5-phosphate + NADPH + H(+)</text>
        <dbReference type="Rhea" id="RHEA:21588"/>
        <dbReference type="ChEBI" id="CHEBI:15378"/>
        <dbReference type="ChEBI" id="CHEBI:29123"/>
        <dbReference type="ChEBI" id="CHEBI:43474"/>
        <dbReference type="ChEBI" id="CHEBI:57783"/>
        <dbReference type="ChEBI" id="CHEBI:57936"/>
        <dbReference type="ChEBI" id="CHEBI:58349"/>
        <dbReference type="EC" id="1.2.1.38"/>
    </reaction>
</comment>
<sequence length="344" mass="38651">MIKAAIIGATGYTGLELLRLVEKHPGLQIEVITSRENQGRSLEEVCRWSGKYKDLVFEAPVVENIAPKVDVAFLCVPAGKAQELAYQFLTHKVKVIDFSADFRFKSISVFEETYQLPYVYPELNDKAVYGLCEVFTEEIKKADLVANPGCYPTSILLPLIPLVKEDLVETDFIIADSKSGTSGAGRKADLYYSFCEVNEDFKAYKIASHRHNPEIEEKLSLFARKEVKVVFTPHLLPINRGIFSTIYVRAKYPVKVLRDCLQTFYQNRPFVRLAPEGTVPTIKEVKGTNLCKIGLFEDKKRGFVVITSVIDNLIKGASGQALQNFNLMFGFPEETGLPFSPVFV</sequence>
<keyword evidence="2 7" id="KW-0055">Arginine biosynthesis</keyword>
<evidence type="ECO:0000256" key="8">
    <source>
        <dbReference type="PROSITE-ProRule" id="PRU10010"/>
    </source>
</evidence>
<dbReference type="OrthoDB" id="9801289at2"/>
<organism evidence="10 11">
    <name type="scientific">Thermodesulfobacterium commune DSM 2178</name>
    <dbReference type="NCBI Taxonomy" id="289377"/>
    <lineage>
        <taxon>Bacteria</taxon>
        <taxon>Pseudomonadati</taxon>
        <taxon>Thermodesulfobacteriota</taxon>
        <taxon>Thermodesulfobacteria</taxon>
        <taxon>Thermodesulfobacteriales</taxon>
        <taxon>Thermodesulfobacteriaceae</taxon>
        <taxon>Thermodesulfobacterium</taxon>
    </lineage>
</organism>
<dbReference type="AlphaFoldDB" id="A0A075WZX7"/>
<dbReference type="PANTHER" id="PTHR32338:SF10">
    <property type="entry name" value="N-ACETYL-GAMMA-GLUTAMYL-PHOSPHATE REDUCTASE, CHLOROPLASTIC-RELATED"/>
    <property type="match status" value="1"/>
</dbReference>
<dbReference type="GO" id="GO:0070401">
    <property type="term" value="F:NADP+ binding"/>
    <property type="evidence" value="ECO:0007669"/>
    <property type="project" value="InterPro"/>
</dbReference>
<dbReference type="SUPFAM" id="SSF55347">
    <property type="entry name" value="Glyceraldehyde-3-phosphate dehydrogenase-like, C-terminal domain"/>
    <property type="match status" value="1"/>
</dbReference>
<evidence type="ECO:0000256" key="7">
    <source>
        <dbReference type="HAMAP-Rule" id="MF_00150"/>
    </source>
</evidence>
<feature type="active site" evidence="7 8">
    <location>
        <position position="150"/>
    </location>
</feature>
<reference evidence="10 11" key="1">
    <citation type="journal article" date="2015" name="Genome Announc.">
        <title>Genome Sequence of a Sulfate-Reducing Thermophilic Bacterium, Thermodesulfobacterium commune DSM 2178T (Phylum Thermodesulfobacteria).</title>
        <authorList>
            <person name="Bhatnagar S."/>
            <person name="Badger J.H."/>
            <person name="Madupu R."/>
            <person name="Khouri H.M."/>
            <person name="O'Connor E.M."/>
            <person name="Robb F.T."/>
            <person name="Ward N.L."/>
            <person name="Eisen J.A."/>
        </authorList>
    </citation>
    <scope>NUCLEOTIDE SEQUENCE [LARGE SCALE GENOMIC DNA]</scope>
    <source>
        <strain evidence="10 11">DSM 2178</strain>
    </source>
</reference>
<evidence type="ECO:0000313" key="10">
    <source>
        <dbReference type="EMBL" id="AIH04267.1"/>
    </source>
</evidence>
<dbReference type="PaxDb" id="289377-HL41_05620"/>
<dbReference type="InterPro" id="IPR036291">
    <property type="entry name" value="NAD(P)-bd_dom_sf"/>
</dbReference>
<dbReference type="NCBIfam" id="TIGR01850">
    <property type="entry name" value="argC"/>
    <property type="match status" value="1"/>
</dbReference>
<dbReference type="eggNOG" id="COG0002">
    <property type="taxonomic scope" value="Bacteria"/>
</dbReference>
<evidence type="ECO:0000256" key="4">
    <source>
        <dbReference type="ARBA" id="ARBA00022857"/>
    </source>
</evidence>
<keyword evidence="7" id="KW-0963">Cytoplasm</keyword>
<dbReference type="InterPro" id="IPR050085">
    <property type="entry name" value="AGPR"/>
</dbReference>
<dbReference type="GO" id="GO:0006526">
    <property type="term" value="P:L-arginine biosynthetic process"/>
    <property type="evidence" value="ECO:0007669"/>
    <property type="project" value="UniProtKB-UniRule"/>
</dbReference>
<dbReference type="HAMAP" id="MF_00150">
    <property type="entry name" value="ArgC_type1"/>
    <property type="match status" value="1"/>
</dbReference>
<dbReference type="PROSITE" id="PS01224">
    <property type="entry name" value="ARGC"/>
    <property type="match status" value="1"/>
</dbReference>
<proteinExistence type="inferred from homology"/>
<dbReference type="HOGENOM" id="CLU_006384_0_1_0"/>
<dbReference type="EC" id="1.2.1.38" evidence="7"/>
<keyword evidence="11" id="KW-1185">Reference proteome</keyword>
<dbReference type="InterPro" id="IPR058924">
    <property type="entry name" value="AGPR_dimerisation_dom"/>
</dbReference>
<comment type="similarity">
    <text evidence="7">Belongs to the NAGSA dehydrogenase family. Type 1 subfamily.</text>
</comment>
<comment type="function">
    <text evidence="7">Catalyzes the NADPH-dependent reduction of N-acetyl-5-glutamyl phosphate to yield N-acetyl-L-glutamate 5-semialdehyde.</text>
</comment>
<protein>
    <recommendedName>
        <fullName evidence="7">N-acetyl-gamma-glutamyl-phosphate reductase</fullName>
        <shortName evidence="7">AGPR</shortName>
        <ecNumber evidence="7">1.2.1.38</ecNumber>
    </recommendedName>
    <alternativeName>
        <fullName evidence="7">N-acetyl-glutamate semialdehyde dehydrogenase</fullName>
        <shortName evidence="7">NAGSA dehydrogenase</shortName>
    </alternativeName>
</protein>
<dbReference type="CDD" id="cd23934">
    <property type="entry name" value="AGPR_1_C"/>
    <property type="match status" value="1"/>
</dbReference>
<accession>A0A075WZX7</accession>
<feature type="domain" description="Semialdehyde dehydrogenase NAD-binding" evidence="9">
    <location>
        <begin position="3"/>
        <end position="142"/>
    </location>
</feature>
<dbReference type="InterPro" id="IPR023013">
    <property type="entry name" value="AGPR_AS"/>
</dbReference>
<evidence type="ECO:0000256" key="5">
    <source>
        <dbReference type="ARBA" id="ARBA00023002"/>
    </source>
</evidence>
<comment type="pathway">
    <text evidence="1 7">Amino-acid biosynthesis; L-arginine biosynthesis; N(2)-acetyl-L-ornithine from L-glutamate: step 3/4.</text>
</comment>
<evidence type="ECO:0000256" key="6">
    <source>
        <dbReference type="ARBA" id="ARBA00050557"/>
    </source>
</evidence>
<dbReference type="SMART" id="SM00859">
    <property type="entry name" value="Semialdhyde_dh"/>
    <property type="match status" value="1"/>
</dbReference>